<evidence type="ECO:0000259" key="4">
    <source>
        <dbReference type="Pfam" id="PF25876"/>
    </source>
</evidence>
<name>A0A1L6J7Z0_9SPHN</name>
<dbReference type="Gene3D" id="2.40.30.170">
    <property type="match status" value="1"/>
</dbReference>
<dbReference type="InterPro" id="IPR058624">
    <property type="entry name" value="MdtA-like_HH"/>
</dbReference>
<gene>
    <name evidence="8" type="ORF">BRX40_05395</name>
    <name evidence="9" type="ORF">CA257_00615</name>
</gene>
<comment type="subcellular location">
    <subcellularLocation>
        <location evidence="1">Cell envelope</location>
    </subcellularLocation>
</comment>
<evidence type="ECO:0000259" key="5">
    <source>
        <dbReference type="Pfam" id="PF25917"/>
    </source>
</evidence>
<dbReference type="AlphaFoldDB" id="A0A1L6J7Z0"/>
<sequence>MNMITRIEPIEDLPKRRFRDLPLWQRASAVVLPLVAIGVGVGVFNRESPAIAAPPPPTVTVATPLARDLTQWDDHVGRFEASKSVEVRPRVSGAVTAVHFTDGAIVQKGQLLFTIDPRPFTASLNEARAGVAQAQSDLALADADLARASRLLTEDAVSKSDYDRLAARVRAARASLAAAQARVGGRALDVQFTQVRAPITGRISDRRVDAGNLVSTADAGGGTLLTTINALDPIYFTFDSSEALYLKAQRERSKSGAAPQQVEIRLQDESGYNWKGRVDFTDNGISAQSGTIRARAVIDNPDYFLAPGMFGNMRLTGGSPERALLVPDAAVRTDQARKVVFVVGKDGTVTARQVTPGPRIGNLRTIRAGLAPTDKVVIQGLQMVAPGAKVTERMGRIELPRAPAAQPPSVINEPAASQATIAAR</sequence>
<evidence type="ECO:0000313" key="11">
    <source>
        <dbReference type="Proteomes" id="UP000286681"/>
    </source>
</evidence>
<feature type="domain" description="Multidrug resistance protein MdtA-like beta-barrel" evidence="6">
    <location>
        <begin position="233"/>
        <end position="316"/>
    </location>
</feature>
<feature type="domain" description="Multidrug resistance protein MdtA-like barrel-sandwich hybrid" evidence="5">
    <location>
        <begin position="84"/>
        <end position="219"/>
    </location>
</feature>
<accession>A0A1L6J7Z0</accession>
<dbReference type="InterPro" id="IPR058627">
    <property type="entry name" value="MdtA-like_C"/>
</dbReference>
<dbReference type="EMBL" id="CP018820">
    <property type="protein sequence ID" value="APR51947.1"/>
    <property type="molecule type" value="Genomic_DNA"/>
</dbReference>
<dbReference type="InterPro" id="IPR006143">
    <property type="entry name" value="RND_pump_MFP"/>
</dbReference>
<reference evidence="9 11" key="3">
    <citation type="submission" date="2018-07" db="EMBL/GenBank/DDBJ databases">
        <title>Genomic and Epidemiologic Investigation of an Indolent Hospital Outbreak.</title>
        <authorList>
            <person name="Johnson R.C."/>
            <person name="Deming C."/>
            <person name="Conlan S."/>
            <person name="Zellmer C.J."/>
            <person name="Michelin A.V."/>
            <person name="Lee-Lin S."/>
            <person name="Thomas P.J."/>
            <person name="Park M."/>
            <person name="Weingarten R.A."/>
            <person name="Less J."/>
            <person name="Dekker J.P."/>
            <person name="Frank K.M."/>
            <person name="Musser K.A."/>
            <person name="Mcquiston J.R."/>
            <person name="Henderson D.K."/>
            <person name="Lau A.F."/>
            <person name="Palmore T.N."/>
            <person name="Segre J.A."/>
        </authorList>
    </citation>
    <scope>NUCLEOTIDE SEQUENCE [LARGE SCALE GENOMIC DNA]</scope>
    <source>
        <strain evidence="9 11">SK-NIH.Env10_0317</strain>
    </source>
</reference>
<dbReference type="PANTHER" id="PTHR30158">
    <property type="entry name" value="ACRA/E-RELATED COMPONENT OF DRUG EFFLUX TRANSPORTER"/>
    <property type="match status" value="1"/>
</dbReference>
<reference evidence="10" key="2">
    <citation type="submission" date="2016-12" db="EMBL/GenBank/DDBJ databases">
        <title>Whole genome sequencing of Sphingomonas sp. ABOJV.</title>
        <authorList>
            <person name="Conlan S."/>
            <person name="Thomas P.J."/>
            <person name="Mullikin J."/>
            <person name="Palmore T.N."/>
            <person name="Frank K.M."/>
            <person name="Segre J.A."/>
        </authorList>
    </citation>
    <scope>NUCLEOTIDE SEQUENCE [LARGE SCALE GENOMIC DNA]</scope>
    <source>
        <strain evidence="10">ABOJV</strain>
    </source>
</reference>
<dbReference type="Pfam" id="PF25944">
    <property type="entry name" value="Beta-barrel_RND"/>
    <property type="match status" value="1"/>
</dbReference>
<dbReference type="Gene3D" id="1.10.287.470">
    <property type="entry name" value="Helix hairpin bin"/>
    <property type="match status" value="1"/>
</dbReference>
<dbReference type="KEGG" id="skr:BRX40_05395"/>
<evidence type="ECO:0000259" key="7">
    <source>
        <dbReference type="Pfam" id="PF25967"/>
    </source>
</evidence>
<dbReference type="Pfam" id="PF25917">
    <property type="entry name" value="BSH_RND"/>
    <property type="match status" value="1"/>
</dbReference>
<dbReference type="Gene3D" id="2.40.50.100">
    <property type="match status" value="1"/>
</dbReference>
<dbReference type="InterPro" id="IPR058625">
    <property type="entry name" value="MdtA-like_BSH"/>
</dbReference>
<feature type="compositionally biased region" description="Polar residues" evidence="3">
    <location>
        <begin position="415"/>
        <end position="424"/>
    </location>
</feature>
<reference evidence="8" key="1">
    <citation type="submission" date="2016-12" db="EMBL/GenBank/DDBJ databases">
        <title>Whole genome sequencing of Sphingomonas koreensis.</title>
        <authorList>
            <person name="Conlan S."/>
            <person name="Thomas P.J."/>
            <person name="Mullikin J."/>
            <person name="Palmore T.N."/>
            <person name="Frank K.M."/>
            <person name="Segre J.A."/>
        </authorList>
    </citation>
    <scope>NUCLEOTIDE SEQUENCE</scope>
    <source>
        <strain evidence="8">ABOJV</strain>
    </source>
</reference>
<evidence type="ECO:0000256" key="2">
    <source>
        <dbReference type="ARBA" id="ARBA00009477"/>
    </source>
</evidence>
<dbReference type="EMBL" id="QQWO01000001">
    <property type="protein sequence ID" value="RSV08020.1"/>
    <property type="molecule type" value="Genomic_DNA"/>
</dbReference>
<organism evidence="8 10">
    <name type="scientific">Sphingomonas koreensis</name>
    <dbReference type="NCBI Taxonomy" id="93064"/>
    <lineage>
        <taxon>Bacteria</taxon>
        <taxon>Pseudomonadati</taxon>
        <taxon>Pseudomonadota</taxon>
        <taxon>Alphaproteobacteria</taxon>
        <taxon>Sphingomonadales</taxon>
        <taxon>Sphingomonadaceae</taxon>
        <taxon>Sphingomonas</taxon>
    </lineage>
</organism>
<dbReference type="GO" id="GO:0005886">
    <property type="term" value="C:plasma membrane"/>
    <property type="evidence" value="ECO:0007669"/>
    <property type="project" value="TreeGrafter"/>
</dbReference>
<dbReference type="PANTHER" id="PTHR30158:SF10">
    <property type="entry name" value="CATION EFFLUX PUMP"/>
    <property type="match status" value="1"/>
</dbReference>
<dbReference type="Pfam" id="PF25967">
    <property type="entry name" value="RND-MFP_C"/>
    <property type="match status" value="1"/>
</dbReference>
<dbReference type="GO" id="GO:0030313">
    <property type="term" value="C:cell envelope"/>
    <property type="evidence" value="ECO:0007669"/>
    <property type="project" value="UniProtKB-SubCell"/>
</dbReference>
<protein>
    <submittedName>
        <fullName evidence="9">Efflux RND transporter periplasmic adaptor subunit</fullName>
    </submittedName>
    <submittedName>
        <fullName evidence="8">Efflux transporter periplasmic adaptor subunit</fullName>
    </submittedName>
</protein>
<evidence type="ECO:0000259" key="6">
    <source>
        <dbReference type="Pfam" id="PF25944"/>
    </source>
</evidence>
<dbReference type="STRING" id="93064.BRX40_05395"/>
<feature type="domain" description="Multidrug resistance protein MdtA-like alpha-helical hairpin" evidence="4">
    <location>
        <begin position="124"/>
        <end position="185"/>
    </location>
</feature>
<keyword evidence="10" id="KW-1185">Reference proteome</keyword>
<evidence type="ECO:0000256" key="3">
    <source>
        <dbReference type="SAM" id="MobiDB-lite"/>
    </source>
</evidence>
<proteinExistence type="inferred from homology"/>
<feature type="domain" description="Multidrug resistance protein MdtA-like C-terminal permuted SH3" evidence="7">
    <location>
        <begin position="323"/>
        <end position="382"/>
    </location>
</feature>
<dbReference type="RefSeq" id="WP_066580778.1">
    <property type="nucleotide sequence ID" value="NZ_CP018820.1"/>
</dbReference>
<comment type="similarity">
    <text evidence="2">Belongs to the membrane fusion protein (MFP) (TC 8.A.1) family.</text>
</comment>
<dbReference type="InterPro" id="IPR058626">
    <property type="entry name" value="MdtA-like_b-barrel"/>
</dbReference>
<dbReference type="Proteomes" id="UP000286681">
    <property type="component" value="Unassembled WGS sequence"/>
</dbReference>
<dbReference type="GO" id="GO:0046677">
    <property type="term" value="P:response to antibiotic"/>
    <property type="evidence" value="ECO:0007669"/>
    <property type="project" value="TreeGrafter"/>
</dbReference>
<dbReference type="FunFam" id="2.40.420.20:FF:000001">
    <property type="entry name" value="Efflux RND transporter periplasmic adaptor subunit"/>
    <property type="match status" value="1"/>
</dbReference>
<evidence type="ECO:0000256" key="1">
    <source>
        <dbReference type="ARBA" id="ARBA00004196"/>
    </source>
</evidence>
<dbReference type="GeneID" id="44131991"/>
<dbReference type="Proteomes" id="UP000185161">
    <property type="component" value="Chromosome"/>
</dbReference>
<evidence type="ECO:0000313" key="9">
    <source>
        <dbReference type="EMBL" id="RSV08020.1"/>
    </source>
</evidence>
<dbReference type="OrthoDB" id="9816569at2"/>
<dbReference type="GO" id="GO:0022857">
    <property type="term" value="F:transmembrane transporter activity"/>
    <property type="evidence" value="ECO:0007669"/>
    <property type="project" value="InterPro"/>
</dbReference>
<dbReference type="SUPFAM" id="SSF111369">
    <property type="entry name" value="HlyD-like secretion proteins"/>
    <property type="match status" value="1"/>
</dbReference>
<evidence type="ECO:0000313" key="10">
    <source>
        <dbReference type="Proteomes" id="UP000185161"/>
    </source>
</evidence>
<dbReference type="Pfam" id="PF25876">
    <property type="entry name" value="HH_MFP_RND"/>
    <property type="match status" value="1"/>
</dbReference>
<feature type="region of interest" description="Disordered" evidence="3">
    <location>
        <begin position="400"/>
        <end position="424"/>
    </location>
</feature>
<dbReference type="Gene3D" id="2.40.420.20">
    <property type="match status" value="1"/>
</dbReference>
<dbReference type="NCBIfam" id="TIGR01730">
    <property type="entry name" value="RND_mfp"/>
    <property type="match status" value="1"/>
</dbReference>
<evidence type="ECO:0000313" key="8">
    <source>
        <dbReference type="EMBL" id="APR51947.1"/>
    </source>
</evidence>